<feature type="compositionally biased region" description="Polar residues" evidence="1">
    <location>
        <begin position="19"/>
        <end position="43"/>
    </location>
</feature>
<feature type="compositionally biased region" description="Polar residues" evidence="1">
    <location>
        <begin position="53"/>
        <end position="72"/>
    </location>
</feature>
<dbReference type="Proteomes" id="UP000632766">
    <property type="component" value="Unassembled WGS sequence"/>
</dbReference>
<dbReference type="RefSeq" id="WP_198123159.1">
    <property type="nucleotide sequence ID" value="NZ_JAECZC010000002.1"/>
</dbReference>
<protein>
    <submittedName>
        <fullName evidence="3">Uncharacterized protein</fullName>
    </submittedName>
</protein>
<name>A0A8J7HPT9_9NOST</name>
<keyword evidence="2" id="KW-1133">Transmembrane helix</keyword>
<keyword evidence="2" id="KW-0812">Transmembrane</keyword>
<proteinExistence type="predicted"/>
<dbReference type="EMBL" id="JAECZC010000002">
    <property type="protein sequence ID" value="MBH8561137.1"/>
    <property type="molecule type" value="Genomic_DNA"/>
</dbReference>
<reference evidence="3 4" key="1">
    <citation type="journal article" date="2021" name="Int. J. Syst. Evol. Microbiol.">
        <title>Amazonocrinis nigriterrae gen. nov., sp. nov., Atlanticothrix silvestris gen. nov., sp. nov. and Dendronalium phyllosphericum gen. nov., sp. nov., nostocacean cyanobacteria from Brazilian environments.</title>
        <authorList>
            <person name="Alvarenga D.O."/>
            <person name="Andreote A.P.D."/>
            <person name="Branco L.H.Z."/>
            <person name="Delbaje E."/>
            <person name="Cruz R.B."/>
            <person name="Varani A.M."/>
            <person name="Fiore M.F."/>
        </authorList>
    </citation>
    <scope>NUCLEOTIDE SEQUENCE [LARGE SCALE GENOMIC DNA]</scope>
    <source>
        <strain evidence="3 4">CENA67</strain>
    </source>
</reference>
<evidence type="ECO:0000313" key="4">
    <source>
        <dbReference type="Proteomes" id="UP000632766"/>
    </source>
</evidence>
<evidence type="ECO:0000256" key="2">
    <source>
        <dbReference type="SAM" id="Phobius"/>
    </source>
</evidence>
<dbReference type="AlphaFoldDB" id="A0A8J7HPT9"/>
<evidence type="ECO:0000256" key="1">
    <source>
        <dbReference type="SAM" id="MobiDB-lite"/>
    </source>
</evidence>
<keyword evidence="2" id="KW-0472">Membrane</keyword>
<keyword evidence="4" id="KW-1185">Reference proteome</keyword>
<sequence>MSEKHSVCTNLVVSKEDSSANNCGTQPTNATLPVNSSSNSTKIESADSIELTPLQNEDSASLQNSSVPTAKETSAPKITKHSQLPEIKNSRDIPETPRNNAGLQYLAVFLKFLEQQLTSQVPLFFIGTLGFIVVVMLISQASEGIKVKLDLEVSPKSSQVEKNR</sequence>
<feature type="transmembrane region" description="Helical" evidence="2">
    <location>
        <begin position="121"/>
        <end position="139"/>
    </location>
</feature>
<evidence type="ECO:0000313" key="3">
    <source>
        <dbReference type="EMBL" id="MBH8561137.1"/>
    </source>
</evidence>
<comment type="caution">
    <text evidence="3">The sequence shown here is derived from an EMBL/GenBank/DDBJ whole genome shotgun (WGS) entry which is preliminary data.</text>
</comment>
<gene>
    <name evidence="3" type="ORF">I8748_02900</name>
</gene>
<accession>A0A8J7HPT9</accession>
<organism evidence="3 4">
    <name type="scientific">Amazonocrinis nigriterrae CENA67</name>
    <dbReference type="NCBI Taxonomy" id="2794033"/>
    <lineage>
        <taxon>Bacteria</taxon>
        <taxon>Bacillati</taxon>
        <taxon>Cyanobacteriota</taxon>
        <taxon>Cyanophyceae</taxon>
        <taxon>Nostocales</taxon>
        <taxon>Nostocaceae</taxon>
        <taxon>Amazonocrinis</taxon>
        <taxon>Amazonocrinis nigriterrae</taxon>
    </lineage>
</organism>
<feature type="region of interest" description="Disordered" evidence="1">
    <location>
        <begin position="1"/>
        <end position="96"/>
    </location>
</feature>